<evidence type="ECO:0000313" key="4">
    <source>
        <dbReference type="Proteomes" id="UP001320768"/>
    </source>
</evidence>
<comment type="caution">
    <text evidence="3">The sequence shown here is derived from an EMBL/GenBank/DDBJ whole genome shotgun (WGS) entry which is preliminary data.</text>
</comment>
<evidence type="ECO:0000256" key="2">
    <source>
        <dbReference type="SAM" id="Phobius"/>
    </source>
</evidence>
<keyword evidence="2" id="KW-0812">Transmembrane</keyword>
<evidence type="ECO:0008006" key="5">
    <source>
        <dbReference type="Google" id="ProtNLM"/>
    </source>
</evidence>
<protein>
    <recommendedName>
        <fullName evidence="5">HemY N-terminal domain-containing protein</fullName>
    </recommendedName>
</protein>
<dbReference type="InterPro" id="IPR008939">
    <property type="entry name" value="Lytic_TGlycosylase_superhlx_U"/>
</dbReference>
<gene>
    <name evidence="3" type="ORF">MKS91_02400</name>
</gene>
<dbReference type="Proteomes" id="UP001320768">
    <property type="component" value="Unassembled WGS sequence"/>
</dbReference>
<dbReference type="EMBL" id="JAKUDN010000002">
    <property type="protein sequence ID" value="MCP8352137.1"/>
    <property type="molecule type" value="Genomic_DNA"/>
</dbReference>
<accession>A0ABT1L4P7</accession>
<keyword evidence="2" id="KW-0472">Membrane</keyword>
<keyword evidence="1" id="KW-0732">Signal</keyword>
<proteinExistence type="predicted"/>
<evidence type="ECO:0000256" key="1">
    <source>
        <dbReference type="ARBA" id="ARBA00022729"/>
    </source>
</evidence>
<keyword evidence="2" id="KW-1133">Transmembrane helix</keyword>
<dbReference type="SUPFAM" id="SSF48435">
    <property type="entry name" value="Bacterial muramidases"/>
    <property type="match status" value="1"/>
</dbReference>
<feature type="transmembrane region" description="Helical" evidence="2">
    <location>
        <begin position="41"/>
        <end position="59"/>
    </location>
</feature>
<dbReference type="Gene3D" id="1.25.20.10">
    <property type="entry name" value="Bacterial muramidases"/>
    <property type="match status" value="1"/>
</dbReference>
<reference evidence="3 4" key="1">
    <citation type="journal article" date="2022" name="Nat. Microbiol.">
        <title>The microbiome of a bacterivorous marine choanoflagellate contains a resource-demanding obligate bacterial associate.</title>
        <authorList>
            <person name="Needham D.M."/>
            <person name="Poirier C."/>
            <person name="Bachy C."/>
            <person name="George E.E."/>
            <person name="Wilken S."/>
            <person name="Yung C.C.M."/>
            <person name="Limardo A.J."/>
            <person name="Morando M."/>
            <person name="Sudek L."/>
            <person name="Malmstrom R.R."/>
            <person name="Keeling P.J."/>
            <person name="Santoro A.E."/>
            <person name="Worden A.Z."/>
        </authorList>
    </citation>
    <scope>NUCLEOTIDE SEQUENCE [LARGE SCALE GENOMIC DNA]</scope>
    <source>
        <strain evidence="3 4">Comchoano-2</strain>
    </source>
</reference>
<name>A0ABT1L4P7_9GAMM</name>
<keyword evidence="4" id="KW-1185">Reference proteome</keyword>
<sequence length="353" mass="40080">MIRPILYLTFLVVALGFILLDESAAQVSFSYGPSHIALNAWFVLLVVILVYLLGAWLIVQGRQLMYLPKQYRSYRQRRLVQEREYARGQAMIYALANDFEIAVGHLPLESDCAEFSDYILHAIWVNKLGDVKKLEDIISQIQGMRKVPEGWIIWFRSYLLSERGKSDLAADMLLDAIDSGMYNQRIAQAFFAQASPKKHYSALLKHYSLLCRYVDQGSVYSRLLEGAGVYLDGYIAKGDWDGLRKALSQLPKCLKSDPSMTYYNVKALLAQGSDQQALHLLAQVGNLQERDMPLLAALDVPYDQKISLLNQLLEKDSDNKHLKYLLSYVHAQEGAVTDVVKMLESVMQDDQLS</sequence>
<evidence type="ECO:0000313" key="3">
    <source>
        <dbReference type="EMBL" id="MCP8352137.1"/>
    </source>
</evidence>
<dbReference type="RefSeq" id="WP_258569246.1">
    <property type="nucleotide sequence ID" value="NZ_JAKUDN010000002.1"/>
</dbReference>
<organism evidence="3 4">
    <name type="scientific">Candidatus Synchoanobacter obligatus</name>
    <dbReference type="NCBI Taxonomy" id="2919597"/>
    <lineage>
        <taxon>Bacteria</taxon>
        <taxon>Pseudomonadati</taxon>
        <taxon>Pseudomonadota</taxon>
        <taxon>Gammaproteobacteria</taxon>
        <taxon>Candidatus Comchoanobacterales</taxon>
        <taxon>Candidatus Comchoanobacteraceae</taxon>
        <taxon>Candidatus Synchoanobacter</taxon>
    </lineage>
</organism>